<accession>A0A9N9G7E4</accession>
<feature type="non-terminal residue" evidence="1">
    <location>
        <position position="201"/>
    </location>
</feature>
<proteinExistence type="predicted"/>
<name>A0A9N9G7E4_9GLOM</name>
<evidence type="ECO:0000313" key="1">
    <source>
        <dbReference type="EMBL" id="CAG8586154.1"/>
    </source>
</evidence>
<evidence type="ECO:0000313" key="2">
    <source>
        <dbReference type="Proteomes" id="UP000789759"/>
    </source>
</evidence>
<dbReference type="OrthoDB" id="2445951at2759"/>
<reference evidence="1" key="1">
    <citation type="submission" date="2021-06" db="EMBL/GenBank/DDBJ databases">
        <authorList>
            <person name="Kallberg Y."/>
            <person name="Tangrot J."/>
            <person name="Rosling A."/>
        </authorList>
    </citation>
    <scope>NUCLEOTIDE SEQUENCE</scope>
    <source>
        <strain evidence="1">FL966</strain>
    </source>
</reference>
<protein>
    <submittedName>
        <fullName evidence="1">24609_t:CDS:1</fullName>
    </submittedName>
</protein>
<gene>
    <name evidence="1" type="ORF">CPELLU_LOCUS6323</name>
</gene>
<sequence length="201" mass="23212">SNKNEIENKNKIQEIFPTTLLSDNIVKKSIKRVSQQGLKSGLDRLSLEALKMLCKEEGLLETEVKKELIKRLAVSIFNKPKGKAVESSNYSRVSSKKKNIGIKEEKSLEKTVQATMIVVEEIRRSVQSERNKEEDKYWPKEKLDLIAKARDVAAIRAFMLKVANKERWNIAAGFRYLLEDNPMEVYFQKRLANTRELAKNK</sequence>
<dbReference type="Proteomes" id="UP000789759">
    <property type="component" value="Unassembled WGS sequence"/>
</dbReference>
<organism evidence="1 2">
    <name type="scientific">Cetraspora pellucida</name>
    <dbReference type="NCBI Taxonomy" id="1433469"/>
    <lineage>
        <taxon>Eukaryota</taxon>
        <taxon>Fungi</taxon>
        <taxon>Fungi incertae sedis</taxon>
        <taxon>Mucoromycota</taxon>
        <taxon>Glomeromycotina</taxon>
        <taxon>Glomeromycetes</taxon>
        <taxon>Diversisporales</taxon>
        <taxon>Gigasporaceae</taxon>
        <taxon>Cetraspora</taxon>
    </lineage>
</organism>
<keyword evidence="2" id="KW-1185">Reference proteome</keyword>
<dbReference type="EMBL" id="CAJVQA010003883">
    <property type="protein sequence ID" value="CAG8586154.1"/>
    <property type="molecule type" value="Genomic_DNA"/>
</dbReference>
<dbReference type="AlphaFoldDB" id="A0A9N9G7E4"/>
<comment type="caution">
    <text evidence="1">The sequence shown here is derived from an EMBL/GenBank/DDBJ whole genome shotgun (WGS) entry which is preliminary data.</text>
</comment>